<dbReference type="RefSeq" id="WP_009324625.1">
    <property type="nucleotide sequence ID" value="NZ_CAOJUJ010000005.1"/>
</dbReference>
<feature type="region of interest" description="Disordered" evidence="1">
    <location>
        <begin position="1"/>
        <end position="37"/>
    </location>
</feature>
<feature type="compositionally biased region" description="Basic and acidic residues" evidence="1">
    <location>
        <begin position="17"/>
        <end position="37"/>
    </location>
</feature>
<evidence type="ECO:0000313" key="5">
    <source>
        <dbReference type="Proteomes" id="UP000472755"/>
    </source>
</evidence>
<evidence type="ECO:0000313" key="4">
    <source>
        <dbReference type="Proteomes" id="UP000449193"/>
    </source>
</evidence>
<reference evidence="4 5" key="1">
    <citation type="journal article" date="2019" name="Nat. Med.">
        <title>A library of human gut bacterial isolates paired with longitudinal multiomics data enables mechanistic microbiome research.</title>
        <authorList>
            <person name="Poyet M."/>
            <person name="Groussin M."/>
            <person name="Gibbons S.M."/>
            <person name="Avila-Pacheco J."/>
            <person name="Jiang X."/>
            <person name="Kearney S.M."/>
            <person name="Perrotta A.R."/>
            <person name="Berdy B."/>
            <person name="Zhao S."/>
            <person name="Lieberman T.D."/>
            <person name="Swanson P.K."/>
            <person name="Smith M."/>
            <person name="Roesemann S."/>
            <person name="Alexander J.E."/>
            <person name="Rich S.A."/>
            <person name="Livny J."/>
            <person name="Vlamakis H."/>
            <person name="Clish C."/>
            <person name="Bullock K."/>
            <person name="Deik A."/>
            <person name="Scott J."/>
            <person name="Pierce K.A."/>
            <person name="Xavier R.J."/>
            <person name="Alm E.J."/>
        </authorList>
    </citation>
    <scope>NUCLEOTIDE SEQUENCE [LARGE SCALE GENOMIC DNA]</scope>
    <source>
        <strain evidence="2 5">BIOML-A4</strain>
        <strain evidence="3 4">BIOML-A7</strain>
    </source>
</reference>
<sequence>MKKRGTPIFKDNLTPQQRERQQAVFAKERRQEEKNRKTGEILDAAAAVLKILTDV</sequence>
<dbReference type="AlphaFoldDB" id="A0A6I3QDG8"/>
<dbReference type="EMBL" id="WMZU01000003">
    <property type="protein sequence ID" value="MTS26301.1"/>
    <property type="molecule type" value="Genomic_DNA"/>
</dbReference>
<proteinExistence type="predicted"/>
<evidence type="ECO:0000313" key="2">
    <source>
        <dbReference type="EMBL" id="MTS26301.1"/>
    </source>
</evidence>
<dbReference type="Proteomes" id="UP000449193">
    <property type="component" value="Unassembled WGS sequence"/>
</dbReference>
<dbReference type="Proteomes" id="UP000472755">
    <property type="component" value="Unassembled WGS sequence"/>
</dbReference>
<accession>A0A6I3QDG8</accession>
<organism evidence="2 5">
    <name type="scientific">Ruthenibacterium lactatiformans</name>
    <dbReference type="NCBI Taxonomy" id="1550024"/>
    <lineage>
        <taxon>Bacteria</taxon>
        <taxon>Bacillati</taxon>
        <taxon>Bacillota</taxon>
        <taxon>Clostridia</taxon>
        <taxon>Eubacteriales</taxon>
        <taxon>Oscillospiraceae</taxon>
        <taxon>Ruthenibacterium</taxon>
    </lineage>
</organism>
<protein>
    <submittedName>
        <fullName evidence="2">Uncharacterized protein</fullName>
    </submittedName>
</protein>
<dbReference type="GeneID" id="42858907"/>
<dbReference type="EMBL" id="WMZR01000007">
    <property type="protein sequence ID" value="MTS51272.1"/>
    <property type="molecule type" value="Genomic_DNA"/>
</dbReference>
<evidence type="ECO:0000256" key="1">
    <source>
        <dbReference type="SAM" id="MobiDB-lite"/>
    </source>
</evidence>
<gene>
    <name evidence="3" type="ORF">GMD52_06940</name>
    <name evidence="2" type="ORF">GMD59_03255</name>
</gene>
<evidence type="ECO:0000313" key="3">
    <source>
        <dbReference type="EMBL" id="MTS51272.1"/>
    </source>
</evidence>
<name>A0A6I3QDG8_9FIRM</name>
<comment type="caution">
    <text evidence="2">The sequence shown here is derived from an EMBL/GenBank/DDBJ whole genome shotgun (WGS) entry which is preliminary data.</text>
</comment>